<reference evidence="1" key="1">
    <citation type="submission" date="2021-05" db="EMBL/GenBank/DDBJ databases">
        <authorList>
            <person name="Pietrasiak N."/>
            <person name="Ward R."/>
            <person name="Stajich J.E."/>
            <person name="Kurbessoian T."/>
        </authorList>
    </citation>
    <scope>NUCLEOTIDE SEQUENCE</scope>
    <source>
        <strain evidence="1">GSE-NOS-MK-12-04C</strain>
    </source>
</reference>
<proteinExistence type="predicted"/>
<evidence type="ECO:0000313" key="2">
    <source>
        <dbReference type="Proteomes" id="UP000729701"/>
    </source>
</evidence>
<protein>
    <submittedName>
        <fullName evidence="1">DUF433 domain-containing protein</fullName>
    </submittedName>
</protein>
<sequence length="100" mass="11617">MSSVRSQHIEITPGVCGGKPRIADHRIRVEDIVIWHERMGLSPDEIVSQYPTITLADVYAALAYYHDHSEEIRQQIREDEEFARDMQEKTPSLVRQKLTQ</sequence>
<dbReference type="Gene3D" id="1.10.10.10">
    <property type="entry name" value="Winged helix-like DNA-binding domain superfamily/Winged helix DNA-binding domain"/>
    <property type="match status" value="1"/>
</dbReference>
<dbReference type="InterPro" id="IPR036388">
    <property type="entry name" value="WH-like_DNA-bd_sf"/>
</dbReference>
<comment type="caution">
    <text evidence="1">The sequence shown here is derived from an EMBL/GenBank/DDBJ whole genome shotgun (WGS) entry which is preliminary data.</text>
</comment>
<dbReference type="EMBL" id="JAHHGZ010000031">
    <property type="protein sequence ID" value="MBW4670478.1"/>
    <property type="molecule type" value="Genomic_DNA"/>
</dbReference>
<dbReference type="InterPro" id="IPR007367">
    <property type="entry name" value="DUF433"/>
</dbReference>
<dbReference type="InterPro" id="IPR009057">
    <property type="entry name" value="Homeodomain-like_sf"/>
</dbReference>
<dbReference type="SUPFAM" id="SSF46689">
    <property type="entry name" value="Homeodomain-like"/>
    <property type="match status" value="1"/>
</dbReference>
<dbReference type="Pfam" id="PF04255">
    <property type="entry name" value="DUF433"/>
    <property type="match status" value="1"/>
</dbReference>
<reference evidence="1" key="2">
    <citation type="journal article" date="2022" name="Microbiol. Resour. Announc.">
        <title>Metagenome Sequencing to Explore Phylogenomics of Terrestrial Cyanobacteria.</title>
        <authorList>
            <person name="Ward R.D."/>
            <person name="Stajich J.E."/>
            <person name="Johansen J.R."/>
            <person name="Huntemann M."/>
            <person name="Clum A."/>
            <person name="Foster B."/>
            <person name="Foster B."/>
            <person name="Roux S."/>
            <person name="Palaniappan K."/>
            <person name="Varghese N."/>
            <person name="Mukherjee S."/>
            <person name="Reddy T.B.K."/>
            <person name="Daum C."/>
            <person name="Copeland A."/>
            <person name="Chen I.A."/>
            <person name="Ivanova N.N."/>
            <person name="Kyrpides N.C."/>
            <person name="Shapiro N."/>
            <person name="Eloe-Fadrosh E.A."/>
            <person name="Pietrasiak N."/>
        </authorList>
    </citation>
    <scope>NUCLEOTIDE SEQUENCE</scope>
    <source>
        <strain evidence="1">GSE-NOS-MK-12-04C</strain>
    </source>
</reference>
<accession>A0A951QSM8</accession>
<gene>
    <name evidence="1" type="ORF">KME60_24435</name>
</gene>
<dbReference type="PANTHER" id="PTHR34849:SF1">
    <property type="entry name" value="SLR0770 PROTEIN"/>
    <property type="match status" value="1"/>
</dbReference>
<name>A0A951QSM8_9CYAN</name>
<dbReference type="AlphaFoldDB" id="A0A951QSM8"/>
<evidence type="ECO:0000313" key="1">
    <source>
        <dbReference type="EMBL" id="MBW4670478.1"/>
    </source>
</evidence>
<organism evidence="1 2">
    <name type="scientific">Cyanomargarita calcarea GSE-NOS-MK-12-04C</name>
    <dbReference type="NCBI Taxonomy" id="2839659"/>
    <lineage>
        <taxon>Bacteria</taxon>
        <taxon>Bacillati</taxon>
        <taxon>Cyanobacteriota</taxon>
        <taxon>Cyanophyceae</taxon>
        <taxon>Nostocales</taxon>
        <taxon>Cyanomargaritaceae</taxon>
        <taxon>Cyanomargarita</taxon>
    </lineage>
</organism>
<dbReference type="Proteomes" id="UP000729701">
    <property type="component" value="Unassembled WGS sequence"/>
</dbReference>
<dbReference type="PANTHER" id="PTHR34849">
    <property type="entry name" value="SSL5025 PROTEIN"/>
    <property type="match status" value="1"/>
</dbReference>